<evidence type="ECO:0000256" key="1">
    <source>
        <dbReference type="ARBA" id="ARBA00004496"/>
    </source>
</evidence>
<dbReference type="GO" id="GO:0016301">
    <property type="term" value="F:kinase activity"/>
    <property type="evidence" value="ECO:0007669"/>
    <property type="project" value="UniProtKB-KW"/>
</dbReference>
<keyword evidence="7" id="KW-0418">Kinase</keyword>
<evidence type="ECO:0000256" key="2">
    <source>
        <dbReference type="ARBA" id="ARBA00022448"/>
    </source>
</evidence>
<evidence type="ECO:0000313" key="10">
    <source>
        <dbReference type="Proteomes" id="UP000186341"/>
    </source>
</evidence>
<protein>
    <submittedName>
        <fullName evidence="9">PTS mannose/fructose/sorbose transporter subunit IIB</fullName>
    </submittedName>
</protein>
<comment type="caution">
    <text evidence="9">The sequence shown here is derived from an EMBL/GenBank/DDBJ whole genome shotgun (WGS) entry which is preliminary data.</text>
</comment>
<comment type="subcellular location">
    <subcellularLocation>
        <location evidence="1">Cytoplasm</location>
    </subcellularLocation>
</comment>
<proteinExistence type="predicted"/>
<dbReference type="GO" id="GO:0008982">
    <property type="term" value="F:protein-N(PI)-phosphohistidine-sugar phosphotransferase activity"/>
    <property type="evidence" value="ECO:0007669"/>
    <property type="project" value="InterPro"/>
</dbReference>
<keyword evidence="5" id="KW-0808">Transferase</keyword>
<accession>A0A1U7NJ85</accession>
<dbReference type="GO" id="GO:0009401">
    <property type="term" value="P:phosphoenolpyruvate-dependent sugar phosphotransferase system"/>
    <property type="evidence" value="ECO:0007669"/>
    <property type="project" value="UniProtKB-KW"/>
</dbReference>
<gene>
    <name evidence="9" type="ORF">BO222_00555</name>
</gene>
<evidence type="ECO:0000256" key="5">
    <source>
        <dbReference type="ARBA" id="ARBA00022679"/>
    </source>
</evidence>
<dbReference type="AlphaFoldDB" id="A0A1U7NJ85"/>
<evidence type="ECO:0000256" key="4">
    <source>
        <dbReference type="ARBA" id="ARBA00022597"/>
    </source>
</evidence>
<evidence type="ECO:0000256" key="6">
    <source>
        <dbReference type="ARBA" id="ARBA00022683"/>
    </source>
</evidence>
<dbReference type="RefSeq" id="WP_075817446.1">
    <property type="nucleotide sequence ID" value="NZ_CAJUTZ010000103.1"/>
</dbReference>
<keyword evidence="2" id="KW-0813">Transport</keyword>
<dbReference type="Pfam" id="PF03830">
    <property type="entry name" value="PTSIIB_sorb"/>
    <property type="match status" value="1"/>
</dbReference>
<keyword evidence="3" id="KW-0963">Cytoplasm</keyword>
<dbReference type="OrthoDB" id="9788818at2"/>
<evidence type="ECO:0000256" key="7">
    <source>
        <dbReference type="ARBA" id="ARBA00022777"/>
    </source>
</evidence>
<dbReference type="PROSITE" id="PS51101">
    <property type="entry name" value="PTS_EIIB_TYPE_4"/>
    <property type="match status" value="1"/>
</dbReference>
<keyword evidence="6" id="KW-0598">Phosphotransferase system</keyword>
<evidence type="ECO:0000256" key="3">
    <source>
        <dbReference type="ARBA" id="ARBA00022490"/>
    </source>
</evidence>
<name>A0A1U7NJ85_9FIRM</name>
<keyword evidence="10" id="KW-1185">Reference proteome</keyword>
<dbReference type="InterPro" id="IPR004720">
    <property type="entry name" value="PTS_IIB_sorbose-sp"/>
</dbReference>
<organism evidence="9 10">
    <name type="scientific">Ileibacterium valens</name>
    <dbReference type="NCBI Taxonomy" id="1862668"/>
    <lineage>
        <taxon>Bacteria</taxon>
        <taxon>Bacillati</taxon>
        <taxon>Bacillota</taxon>
        <taxon>Erysipelotrichia</taxon>
        <taxon>Erysipelotrichales</taxon>
        <taxon>Erysipelotrichaceae</taxon>
        <taxon>Ileibacterium</taxon>
    </lineage>
</organism>
<dbReference type="InterPro" id="IPR036667">
    <property type="entry name" value="PTS_IIB_sorbose-sp_sf"/>
</dbReference>
<keyword evidence="4" id="KW-0762">Sugar transport</keyword>
<evidence type="ECO:0000259" key="8">
    <source>
        <dbReference type="PROSITE" id="PS51101"/>
    </source>
</evidence>
<dbReference type="GeneID" id="82201738"/>
<dbReference type="GO" id="GO:0005737">
    <property type="term" value="C:cytoplasm"/>
    <property type="evidence" value="ECO:0007669"/>
    <property type="project" value="UniProtKB-SubCell"/>
</dbReference>
<evidence type="ECO:0000313" key="9">
    <source>
        <dbReference type="EMBL" id="OLU43114.1"/>
    </source>
</evidence>
<feature type="domain" description="PTS EIIB type-4" evidence="8">
    <location>
        <begin position="1"/>
        <end position="163"/>
    </location>
</feature>
<reference evidence="9 10" key="1">
    <citation type="submission" date="2016-11" db="EMBL/GenBank/DDBJ databases">
        <title>Description of two novel members of the family Erysipelotrichaceae: Ileibacterium lipovorans gen. nov., sp. nov. and Dubosiella newyorkensis, gen. nov., sp. nov.</title>
        <authorList>
            <person name="Cox L.M."/>
            <person name="Sohn J."/>
            <person name="Tyrrell K.L."/>
            <person name="Citron D.M."/>
            <person name="Lawson P.A."/>
            <person name="Patel N.B."/>
            <person name="Iizumi T."/>
            <person name="Perez-Perez G.I."/>
            <person name="Goldstein E.J."/>
            <person name="Blaser M.J."/>
        </authorList>
    </citation>
    <scope>NUCLEOTIDE SEQUENCE [LARGE SCALE GENOMIC DNA]</scope>
    <source>
        <strain evidence="9 10">NYU-BL-A3</strain>
    </source>
</reference>
<dbReference type="SUPFAM" id="SSF52728">
    <property type="entry name" value="PTS IIb component"/>
    <property type="match status" value="1"/>
</dbReference>
<dbReference type="Proteomes" id="UP000186341">
    <property type="component" value="Unassembled WGS sequence"/>
</dbReference>
<sequence length="163" mass="18066">MSVTFLRVDDRMIHGQTCTRWAKEFPCDGIIAVNDKAASNPVLKNAYKAASGKKTFVWTVEDFIKKSPKVLASDTQYFVITKNPVDMEKILVEAGFKPGVETLIIGPCNDRPEAVKLGNNQSITQEEADALEKISKAGYNVKFALLPDVSIGNWNDFKGEFGY</sequence>
<dbReference type="EMBL" id="MPJW01000024">
    <property type="protein sequence ID" value="OLU43114.1"/>
    <property type="molecule type" value="Genomic_DNA"/>
</dbReference>
<dbReference type="Gene3D" id="3.40.35.10">
    <property type="entry name" value="Phosphotransferase system, sorbose subfamily IIB component"/>
    <property type="match status" value="1"/>
</dbReference>